<evidence type="ECO:0000259" key="21">
    <source>
        <dbReference type="PROSITE" id="PS51385"/>
    </source>
</evidence>
<comment type="cofactor">
    <cofactor evidence="17">
        <name>Mg(2+)</name>
        <dbReference type="ChEBI" id="CHEBI:18420"/>
    </cofactor>
</comment>
<evidence type="ECO:0000256" key="13">
    <source>
        <dbReference type="ARBA" id="ARBA00023268"/>
    </source>
</evidence>
<proteinExistence type="inferred from homology"/>
<keyword evidence="7 17" id="KW-0067">ATP-binding</keyword>
<keyword evidence="8 17" id="KW-0521">NADP</keyword>
<evidence type="ECO:0000256" key="16">
    <source>
        <dbReference type="ARBA" id="ARBA00049209"/>
    </source>
</evidence>
<evidence type="ECO:0000256" key="14">
    <source>
        <dbReference type="ARBA" id="ARBA00025153"/>
    </source>
</evidence>
<feature type="domain" description="YjeF C-terminal" evidence="20">
    <location>
        <begin position="223"/>
        <end position="490"/>
    </location>
</feature>
<keyword evidence="12 17" id="KW-0456">Lyase</keyword>
<dbReference type="AlphaFoldDB" id="A0A094JHM5"/>
<feature type="binding site" evidence="18">
    <location>
        <position position="164"/>
    </location>
    <ligand>
        <name>K(+)</name>
        <dbReference type="ChEBI" id="CHEBI:29103"/>
    </ligand>
</feature>
<dbReference type="EC" id="4.2.1.136" evidence="19"/>
<comment type="function">
    <text evidence="17">Catalyzes the dehydration of the S-form of NAD(P)HX at the expense of ADP, which is converted to AMP. Together with NAD(P)HX epimerase, which catalyzes the epimerization of the S- and R-forms, the enzyme allows the repair of both epimers of NAD(P)HX, a damaged form of NAD(P)H that is a result of enzymatic or heat-dependent hydration.</text>
</comment>
<feature type="binding site" evidence="17">
    <location>
        <begin position="403"/>
        <end position="407"/>
    </location>
    <ligand>
        <name>AMP</name>
        <dbReference type="ChEBI" id="CHEBI:456215"/>
    </ligand>
</feature>
<dbReference type="GO" id="GO:0016301">
    <property type="term" value="F:kinase activity"/>
    <property type="evidence" value="ECO:0007669"/>
    <property type="project" value="UniProtKB-KW"/>
</dbReference>
<evidence type="ECO:0000256" key="1">
    <source>
        <dbReference type="ARBA" id="ARBA00000013"/>
    </source>
</evidence>
<dbReference type="Proteomes" id="UP000029264">
    <property type="component" value="Unassembled WGS sequence"/>
</dbReference>
<dbReference type="GO" id="GO:0005524">
    <property type="term" value="F:ATP binding"/>
    <property type="evidence" value="ECO:0007669"/>
    <property type="project" value="UniProtKB-UniRule"/>
</dbReference>
<evidence type="ECO:0000256" key="11">
    <source>
        <dbReference type="ARBA" id="ARBA00023235"/>
    </source>
</evidence>
<feature type="binding site" evidence="18">
    <location>
        <begin position="132"/>
        <end position="138"/>
    </location>
    <ligand>
        <name>(6S)-NADPHX</name>
        <dbReference type="ChEBI" id="CHEBI:64076"/>
    </ligand>
</feature>
<dbReference type="FunFam" id="3.40.1190.20:FF:000017">
    <property type="entry name" value="Multifunctional fusion protein"/>
    <property type="match status" value="1"/>
</dbReference>
<dbReference type="Gene3D" id="3.40.50.10260">
    <property type="entry name" value="YjeF N-terminal domain"/>
    <property type="match status" value="1"/>
</dbReference>
<evidence type="ECO:0000256" key="8">
    <source>
        <dbReference type="ARBA" id="ARBA00022857"/>
    </source>
</evidence>
<keyword evidence="11 18" id="KW-0413">Isomerase</keyword>
<feature type="binding site" evidence="18">
    <location>
        <begin position="66"/>
        <end position="70"/>
    </location>
    <ligand>
        <name>(6S)-NADPHX</name>
        <dbReference type="ChEBI" id="CHEBI:64076"/>
    </ligand>
</feature>
<dbReference type="EMBL" id="JPEO01000006">
    <property type="protein sequence ID" value="KFZ37534.1"/>
    <property type="molecule type" value="Genomic_DNA"/>
</dbReference>
<comment type="catalytic activity">
    <reaction evidence="1 18 19">
        <text>(6R)-NADHX = (6S)-NADHX</text>
        <dbReference type="Rhea" id="RHEA:32215"/>
        <dbReference type="ChEBI" id="CHEBI:64074"/>
        <dbReference type="ChEBI" id="CHEBI:64075"/>
        <dbReference type="EC" id="5.1.99.6"/>
    </reaction>
</comment>
<feature type="binding site" evidence="17">
    <location>
        <position position="432"/>
    </location>
    <ligand>
        <name>(6S)-NADPHX</name>
        <dbReference type="ChEBI" id="CHEBI:64076"/>
    </ligand>
</feature>
<evidence type="ECO:0000256" key="7">
    <source>
        <dbReference type="ARBA" id="ARBA00022840"/>
    </source>
</evidence>
<evidence type="ECO:0000313" key="23">
    <source>
        <dbReference type="Proteomes" id="UP000029264"/>
    </source>
</evidence>
<dbReference type="InterPro" id="IPR004443">
    <property type="entry name" value="YjeF_N_dom"/>
</dbReference>
<dbReference type="GO" id="GO:0046872">
    <property type="term" value="F:metal ion binding"/>
    <property type="evidence" value="ECO:0007669"/>
    <property type="project" value="UniProtKB-UniRule"/>
</dbReference>
<dbReference type="GO" id="GO:0052855">
    <property type="term" value="F:ADP-dependent NAD(P)H-hydrate dehydratase activity"/>
    <property type="evidence" value="ECO:0007669"/>
    <property type="project" value="UniProtKB-UniRule"/>
</dbReference>
<dbReference type="PROSITE" id="PS01050">
    <property type="entry name" value="YJEF_C_2"/>
    <property type="match status" value="1"/>
</dbReference>
<evidence type="ECO:0000256" key="2">
    <source>
        <dbReference type="ARBA" id="ARBA00000909"/>
    </source>
</evidence>
<keyword evidence="22" id="KW-0808">Transferase</keyword>
<dbReference type="SUPFAM" id="SSF64153">
    <property type="entry name" value="YjeF N-terminal domain-like"/>
    <property type="match status" value="1"/>
</dbReference>
<gene>
    <name evidence="17" type="primary">nnrD</name>
    <name evidence="18" type="synonym">nnrE</name>
    <name evidence="22" type="ORF">HR45_11030</name>
</gene>
<dbReference type="HAMAP" id="MF_01965">
    <property type="entry name" value="NADHX_dehydratase"/>
    <property type="match status" value="1"/>
</dbReference>
<protein>
    <recommendedName>
        <fullName evidence="19">Bifunctional NAD(P)H-hydrate repair enzyme</fullName>
    </recommendedName>
    <alternativeName>
        <fullName evidence="19">Nicotinamide nucleotide repair protein</fullName>
    </alternativeName>
    <domain>
        <recommendedName>
            <fullName evidence="19">ADP-dependent (S)-NAD(P)H-hydrate dehydratase</fullName>
            <ecNumber evidence="19">4.2.1.136</ecNumber>
        </recommendedName>
        <alternativeName>
            <fullName evidence="19">ADP-dependent NAD(P)HX dehydratase</fullName>
        </alternativeName>
    </domain>
    <domain>
        <recommendedName>
            <fullName evidence="19">NAD(P)H-hydrate epimerase</fullName>
            <ecNumber evidence="19">5.1.99.6</ecNumber>
        </recommendedName>
    </domain>
</protein>
<sequence>MAQHLSHLPTALYDAATIRDAEQAWAKHHQAPLFQLVEQAGLAAFELLQQRIPATSRIVVIAGQGNNGADALICYFWLKQREFDVSLLVHSGKRATAEWQQAWQLLQAHDYAVADTEADFADVDVIVDGLLGTGVRGELREDVAALVTCINRSKAIVFSLDLPSGINADTGTGNAIVADFTLCMGAMKQGLLTSKARNCTGLLYFADIGLSEFLPEPEVKRVGYEYLAGNLAARARDSHKGDSGRVTVIGGDYGMAGAVRLASEACLRSGAGLVTVVSRPEHQLTINSNRPELMFRGCELVDMEVYSRLGWAKVLVLGPGLGKQDWGYNLFKAVGLSDKPMVLDADALNLLSQEPRRETRWVLTPHPGEAARLLAVDVEQVEQDRFAAVRELQQRYGGVVLLKGAGTLICDGDCVYVAPVGNPGLASGGCGDVLSGIIGALIAQGLDLSRATIAAVVIHGEAADKAAEDGERGMLASDLFPWIRRLVNTV</sequence>
<dbReference type="RefSeq" id="WP_037442762.1">
    <property type="nucleotide sequence ID" value="NZ_JPEO01000006.1"/>
</dbReference>
<evidence type="ECO:0000256" key="19">
    <source>
        <dbReference type="PIRNR" id="PIRNR017184"/>
    </source>
</evidence>
<evidence type="ECO:0000256" key="12">
    <source>
        <dbReference type="ARBA" id="ARBA00023239"/>
    </source>
</evidence>
<reference evidence="22 23" key="1">
    <citation type="submission" date="2014-06" db="EMBL/GenBank/DDBJ databases">
        <title>Shewanella sp. YQH10.</title>
        <authorList>
            <person name="Liu Y."/>
            <person name="Zeng R."/>
        </authorList>
    </citation>
    <scope>NUCLEOTIDE SEQUENCE [LARGE SCALE GENOMIC DNA]</scope>
    <source>
        <strain evidence="22 23">YQH10</strain>
    </source>
</reference>
<feature type="binding site" evidence="17">
    <location>
        <position position="366"/>
    </location>
    <ligand>
        <name>(6S)-NADPHX</name>
        <dbReference type="ChEBI" id="CHEBI:64076"/>
    </ligand>
</feature>
<dbReference type="NCBIfam" id="TIGR00196">
    <property type="entry name" value="yjeF_cterm"/>
    <property type="match status" value="1"/>
</dbReference>
<dbReference type="Pfam" id="PF01256">
    <property type="entry name" value="Carb_kinase"/>
    <property type="match status" value="1"/>
</dbReference>
<dbReference type="PROSITE" id="PS51385">
    <property type="entry name" value="YJEF_N"/>
    <property type="match status" value="1"/>
</dbReference>
<comment type="cofactor">
    <cofactor evidence="18 19">
        <name>K(+)</name>
        <dbReference type="ChEBI" id="CHEBI:29103"/>
    </cofactor>
    <text evidence="18 19">Binds 1 potassium ion per subunit.</text>
</comment>
<comment type="function">
    <text evidence="18">Catalyzes the epimerization of the S- and R-forms of NAD(P)HX, a damaged form of NAD(P)H that is a result of enzymatic or heat-dependent hydration. This is a prerequisite for the S-specific NAD(P)H-hydrate dehydratase to allow the repair of both epimers of NAD(P)HX.</text>
</comment>
<comment type="function">
    <text evidence="14 19">Bifunctional enzyme that catalyzes the epimerization of the S- and R-forms of NAD(P)HX and the dehydration of the S-form of NAD(P)HX at the expense of ADP, which is converted to AMP. This allows the repair of both epimers of NAD(P)HX, a damaged form of NAD(P)H that is a result of enzymatic or heat-dependent hydration.</text>
</comment>
<dbReference type="InterPro" id="IPR000631">
    <property type="entry name" value="CARKD"/>
</dbReference>
<dbReference type="InterPro" id="IPR030677">
    <property type="entry name" value="Nnr"/>
</dbReference>
<accession>A0A094JHM5</accession>
<dbReference type="eggNOG" id="COG0063">
    <property type="taxonomic scope" value="Bacteria"/>
</dbReference>
<dbReference type="PANTHER" id="PTHR12592:SF0">
    <property type="entry name" value="ATP-DEPENDENT (S)-NAD(P)H-HYDRATE DEHYDRATASE"/>
    <property type="match status" value="1"/>
</dbReference>
<keyword evidence="9 18" id="KW-0630">Potassium</keyword>
<dbReference type="Gene3D" id="3.40.1190.20">
    <property type="match status" value="1"/>
</dbReference>
<evidence type="ECO:0000313" key="22">
    <source>
        <dbReference type="EMBL" id="KFZ37534.1"/>
    </source>
</evidence>
<evidence type="ECO:0000256" key="10">
    <source>
        <dbReference type="ARBA" id="ARBA00023027"/>
    </source>
</evidence>
<comment type="catalytic activity">
    <reaction evidence="2 18 19">
        <text>(6R)-NADPHX = (6S)-NADPHX</text>
        <dbReference type="Rhea" id="RHEA:32227"/>
        <dbReference type="ChEBI" id="CHEBI:64076"/>
        <dbReference type="ChEBI" id="CHEBI:64077"/>
        <dbReference type="EC" id="5.1.99.6"/>
    </reaction>
</comment>
<keyword evidence="13" id="KW-0511">Multifunctional enzyme</keyword>
<feature type="binding site" evidence="17">
    <location>
        <position position="320"/>
    </location>
    <ligand>
        <name>(6S)-NADPHX</name>
        <dbReference type="ChEBI" id="CHEBI:64076"/>
    </ligand>
</feature>
<dbReference type="CDD" id="cd01171">
    <property type="entry name" value="YXKO-related"/>
    <property type="match status" value="1"/>
</dbReference>
<evidence type="ECO:0000256" key="18">
    <source>
        <dbReference type="HAMAP-Rule" id="MF_01966"/>
    </source>
</evidence>
<comment type="subunit">
    <text evidence="17">Homotetramer.</text>
</comment>
<keyword evidence="10 17" id="KW-0520">NAD</keyword>
<dbReference type="GO" id="GO:0110051">
    <property type="term" value="P:metabolite repair"/>
    <property type="evidence" value="ECO:0007669"/>
    <property type="project" value="TreeGrafter"/>
</dbReference>
<dbReference type="eggNOG" id="COG0062">
    <property type="taxonomic scope" value="Bacteria"/>
</dbReference>
<feature type="binding site" evidence="18">
    <location>
        <position position="128"/>
    </location>
    <ligand>
        <name>K(+)</name>
        <dbReference type="ChEBI" id="CHEBI:29103"/>
    </ligand>
</feature>
<feature type="binding site" evidence="17">
    <location>
        <position position="431"/>
    </location>
    <ligand>
        <name>AMP</name>
        <dbReference type="ChEBI" id="CHEBI:456215"/>
    </ligand>
</feature>
<dbReference type="HAMAP" id="MF_01966">
    <property type="entry name" value="NADHX_epimerase"/>
    <property type="match status" value="1"/>
</dbReference>
<dbReference type="PROSITE" id="PS51383">
    <property type="entry name" value="YJEF_C_3"/>
    <property type="match status" value="1"/>
</dbReference>
<dbReference type="GO" id="GO:0052856">
    <property type="term" value="F:NAD(P)HX epimerase activity"/>
    <property type="evidence" value="ECO:0007669"/>
    <property type="project" value="UniProtKB-UniRule"/>
</dbReference>
<comment type="similarity">
    <text evidence="17">Belongs to the NnrD/CARKD family.</text>
</comment>
<evidence type="ECO:0000259" key="20">
    <source>
        <dbReference type="PROSITE" id="PS51383"/>
    </source>
</evidence>
<evidence type="ECO:0000256" key="15">
    <source>
        <dbReference type="ARBA" id="ARBA00048238"/>
    </source>
</evidence>
<dbReference type="InterPro" id="IPR029056">
    <property type="entry name" value="Ribokinase-like"/>
</dbReference>
<comment type="caution">
    <text evidence="22">The sequence shown here is derived from an EMBL/GenBank/DDBJ whole genome shotgun (WGS) entry which is preliminary data.</text>
</comment>
<dbReference type="STRING" id="1515746.HR45_11030"/>
<evidence type="ECO:0000256" key="3">
    <source>
        <dbReference type="ARBA" id="ARBA00006001"/>
    </source>
</evidence>
<evidence type="ECO:0000256" key="6">
    <source>
        <dbReference type="ARBA" id="ARBA00022741"/>
    </source>
</evidence>
<comment type="catalytic activity">
    <reaction evidence="15 17 19">
        <text>(6S)-NADHX + ADP = AMP + phosphate + NADH + H(+)</text>
        <dbReference type="Rhea" id="RHEA:32223"/>
        <dbReference type="ChEBI" id="CHEBI:15378"/>
        <dbReference type="ChEBI" id="CHEBI:43474"/>
        <dbReference type="ChEBI" id="CHEBI:57945"/>
        <dbReference type="ChEBI" id="CHEBI:64074"/>
        <dbReference type="ChEBI" id="CHEBI:456215"/>
        <dbReference type="ChEBI" id="CHEBI:456216"/>
        <dbReference type="EC" id="4.2.1.136"/>
    </reaction>
</comment>
<evidence type="ECO:0000256" key="4">
    <source>
        <dbReference type="ARBA" id="ARBA00009524"/>
    </source>
</evidence>
<dbReference type="SUPFAM" id="SSF53613">
    <property type="entry name" value="Ribokinase-like"/>
    <property type="match status" value="1"/>
</dbReference>
<name>A0A094JHM5_9GAMM</name>
<comment type="similarity">
    <text evidence="3 19">In the N-terminal section; belongs to the NnrE/AIBP family.</text>
</comment>
<dbReference type="InterPro" id="IPR036652">
    <property type="entry name" value="YjeF_N_dom_sf"/>
</dbReference>
<dbReference type="PANTHER" id="PTHR12592">
    <property type="entry name" value="ATP-DEPENDENT (S)-NAD(P)H-HYDRATE DEHYDRATASE FAMILY MEMBER"/>
    <property type="match status" value="1"/>
</dbReference>
<dbReference type="GO" id="GO:0046496">
    <property type="term" value="P:nicotinamide nucleotide metabolic process"/>
    <property type="evidence" value="ECO:0007669"/>
    <property type="project" value="UniProtKB-UniRule"/>
</dbReference>
<evidence type="ECO:0000256" key="5">
    <source>
        <dbReference type="ARBA" id="ARBA00022723"/>
    </source>
</evidence>
<organism evidence="22 23">
    <name type="scientific">Shewanella mangrovi</name>
    <dbReference type="NCBI Taxonomy" id="1515746"/>
    <lineage>
        <taxon>Bacteria</taxon>
        <taxon>Pseudomonadati</taxon>
        <taxon>Pseudomonadota</taxon>
        <taxon>Gammaproteobacteria</taxon>
        <taxon>Alteromonadales</taxon>
        <taxon>Shewanellaceae</taxon>
        <taxon>Shewanella</taxon>
    </lineage>
</organism>
<comment type="catalytic activity">
    <reaction evidence="16 17 19">
        <text>(6S)-NADPHX + ADP = AMP + phosphate + NADPH + H(+)</text>
        <dbReference type="Rhea" id="RHEA:32235"/>
        <dbReference type="ChEBI" id="CHEBI:15378"/>
        <dbReference type="ChEBI" id="CHEBI:43474"/>
        <dbReference type="ChEBI" id="CHEBI:57783"/>
        <dbReference type="ChEBI" id="CHEBI:64076"/>
        <dbReference type="ChEBI" id="CHEBI:456215"/>
        <dbReference type="ChEBI" id="CHEBI:456216"/>
        <dbReference type="EC" id="4.2.1.136"/>
    </reaction>
</comment>
<comment type="similarity">
    <text evidence="4 19">In the C-terminal section; belongs to the NnrD/CARKD family.</text>
</comment>
<keyword evidence="6 17" id="KW-0547">Nucleotide-binding</keyword>
<feature type="binding site" evidence="18">
    <location>
        <position position="161"/>
    </location>
    <ligand>
        <name>(6S)-NADPHX</name>
        <dbReference type="ChEBI" id="CHEBI:64076"/>
    </ligand>
</feature>
<dbReference type="EC" id="5.1.99.6" evidence="19"/>
<keyword evidence="23" id="KW-1185">Reference proteome</keyword>
<dbReference type="InterPro" id="IPR017953">
    <property type="entry name" value="Carbohydrate_kinase_pred_CS"/>
</dbReference>
<feature type="domain" description="YjeF N-terminal" evidence="21">
    <location>
        <begin position="18"/>
        <end position="216"/>
    </location>
</feature>
<feature type="binding site" evidence="18">
    <location>
        <position position="67"/>
    </location>
    <ligand>
        <name>K(+)</name>
        <dbReference type="ChEBI" id="CHEBI:29103"/>
    </ligand>
</feature>
<dbReference type="OrthoDB" id="9806925at2"/>
<dbReference type="NCBIfam" id="TIGR00197">
    <property type="entry name" value="yjeF_nterm"/>
    <property type="match status" value="1"/>
</dbReference>
<feature type="binding site" evidence="17">
    <location>
        <position position="258"/>
    </location>
    <ligand>
        <name>(6S)-NADPHX</name>
        <dbReference type="ChEBI" id="CHEBI:64076"/>
    </ligand>
</feature>
<dbReference type="Pfam" id="PF03853">
    <property type="entry name" value="YjeF_N"/>
    <property type="match status" value="1"/>
</dbReference>
<evidence type="ECO:0000256" key="9">
    <source>
        <dbReference type="ARBA" id="ARBA00022958"/>
    </source>
</evidence>
<evidence type="ECO:0000256" key="17">
    <source>
        <dbReference type="HAMAP-Rule" id="MF_01965"/>
    </source>
</evidence>
<keyword evidence="5 18" id="KW-0479">Metal-binding</keyword>
<comment type="similarity">
    <text evidence="18">Belongs to the NnrE/AIBP family.</text>
</comment>
<dbReference type="PIRSF" id="PIRSF017184">
    <property type="entry name" value="Nnr"/>
    <property type="match status" value="1"/>
</dbReference>
<comment type="caution">
    <text evidence="18">Lacks conserved residue(s) required for the propagation of feature annotation.</text>
</comment>
<keyword evidence="22" id="KW-0418">Kinase</keyword>